<dbReference type="InterPro" id="IPR056564">
    <property type="entry name" value="Ig-like_KY"/>
</dbReference>
<organism evidence="2 3">
    <name type="scientific">Tegillarca granosa</name>
    <name type="common">Malaysian cockle</name>
    <name type="synonym">Anadara granosa</name>
    <dbReference type="NCBI Taxonomy" id="220873"/>
    <lineage>
        <taxon>Eukaryota</taxon>
        <taxon>Metazoa</taxon>
        <taxon>Spiralia</taxon>
        <taxon>Lophotrochozoa</taxon>
        <taxon>Mollusca</taxon>
        <taxon>Bivalvia</taxon>
        <taxon>Autobranchia</taxon>
        <taxon>Pteriomorphia</taxon>
        <taxon>Arcoida</taxon>
        <taxon>Arcoidea</taxon>
        <taxon>Arcidae</taxon>
        <taxon>Tegillarca</taxon>
    </lineage>
</organism>
<protein>
    <recommendedName>
        <fullName evidence="1">KY-like immunoglobulin-like domain-containing protein</fullName>
    </recommendedName>
</protein>
<dbReference type="InterPro" id="IPR053041">
    <property type="entry name" value="Transglut-like_Superfamily_Mod"/>
</dbReference>
<evidence type="ECO:0000259" key="1">
    <source>
        <dbReference type="Pfam" id="PF23265"/>
    </source>
</evidence>
<comment type="caution">
    <text evidence="2">The sequence shown here is derived from an EMBL/GenBank/DDBJ whole genome shotgun (WGS) entry which is preliminary data.</text>
</comment>
<dbReference type="PANTHER" id="PTHR47020">
    <property type="entry name" value="HILLARIN"/>
    <property type="match status" value="1"/>
</dbReference>
<dbReference type="Pfam" id="PF23265">
    <property type="entry name" value="Ig-like_KY"/>
    <property type="match status" value="1"/>
</dbReference>
<dbReference type="EMBL" id="JARBDR010000903">
    <property type="protein sequence ID" value="KAJ8304356.1"/>
    <property type="molecule type" value="Genomic_DNA"/>
</dbReference>
<keyword evidence="3" id="KW-1185">Reference proteome</keyword>
<evidence type="ECO:0000313" key="2">
    <source>
        <dbReference type="EMBL" id="KAJ8304356.1"/>
    </source>
</evidence>
<feature type="domain" description="KY-like immunoglobulin-like" evidence="1">
    <location>
        <begin position="90"/>
        <end position="219"/>
    </location>
</feature>
<accession>A0ABQ9EGF9</accession>
<proteinExistence type="predicted"/>
<dbReference type="PANTHER" id="PTHR47020:SF1">
    <property type="entry name" value="HILLARIN"/>
    <property type="match status" value="1"/>
</dbReference>
<gene>
    <name evidence="2" type="ORF">KUTeg_017939</name>
</gene>
<name>A0ABQ9EGF9_TEGGR</name>
<reference evidence="2 3" key="1">
    <citation type="submission" date="2022-12" db="EMBL/GenBank/DDBJ databases">
        <title>Chromosome-level genome of Tegillarca granosa.</title>
        <authorList>
            <person name="Kim J."/>
        </authorList>
    </citation>
    <scope>NUCLEOTIDE SEQUENCE [LARGE SCALE GENOMIC DNA]</scope>
    <source>
        <strain evidence="2">Teg-2019</strain>
        <tissue evidence="2">Adductor muscle</tissue>
    </source>
</reference>
<sequence length="291" mass="33472">MSLSYRTAKLPCVLIRGHGKSVAYEAGDTTDKVKQLYNIWNAVYVDGDWRLVVPLWACQGIIGHSSGKYTLVETHDPKWQLIKNPYTMGKFCNIPHLKPNYFRYNVEIKSEFTCRYHAIDGKCHLSFYAKNEKWEGAFEYKLYYNHVESKGSISDDLQLDKYVIMERSGNQSWKFIIRFPVAGVYKMEIYGGPDPKTLSSICNFKLFCDTAMENVRQLPCDPGLIGFGPTTKLESVGLTSPSQTGGIILIHRHQEINFNFIMKRKVSIRTELVNNEMNSQILQQYIQPQNN</sequence>
<evidence type="ECO:0000313" key="3">
    <source>
        <dbReference type="Proteomes" id="UP001217089"/>
    </source>
</evidence>
<dbReference type="Proteomes" id="UP001217089">
    <property type="component" value="Unassembled WGS sequence"/>
</dbReference>